<organism evidence="2">
    <name type="scientific">Rhizophora mucronata</name>
    <name type="common">Asiatic mangrove</name>
    <dbReference type="NCBI Taxonomy" id="61149"/>
    <lineage>
        <taxon>Eukaryota</taxon>
        <taxon>Viridiplantae</taxon>
        <taxon>Streptophyta</taxon>
        <taxon>Embryophyta</taxon>
        <taxon>Tracheophyta</taxon>
        <taxon>Spermatophyta</taxon>
        <taxon>Magnoliopsida</taxon>
        <taxon>eudicotyledons</taxon>
        <taxon>Gunneridae</taxon>
        <taxon>Pentapetalae</taxon>
        <taxon>rosids</taxon>
        <taxon>fabids</taxon>
        <taxon>Malpighiales</taxon>
        <taxon>Rhizophoraceae</taxon>
        <taxon>Rhizophora</taxon>
    </lineage>
</organism>
<accession>A0A2P2MZ02</accession>
<dbReference type="EMBL" id="GGEC01054977">
    <property type="protein sequence ID" value="MBX35461.1"/>
    <property type="molecule type" value="Transcribed_RNA"/>
</dbReference>
<dbReference type="AlphaFoldDB" id="A0A2P2MZ02"/>
<keyword evidence="1" id="KW-0812">Transmembrane</keyword>
<sequence length="44" mass="4711">MLHNLVVFIVGNLFWLLCTILPTPFLSSPLICLLAEAGGVVGID</sequence>
<reference evidence="2" key="1">
    <citation type="submission" date="2018-02" db="EMBL/GenBank/DDBJ databases">
        <title>Rhizophora mucronata_Transcriptome.</title>
        <authorList>
            <person name="Meera S.P."/>
            <person name="Sreeshan A."/>
            <person name="Augustine A."/>
        </authorList>
    </citation>
    <scope>NUCLEOTIDE SEQUENCE</scope>
    <source>
        <tissue evidence="2">Leaf</tissue>
    </source>
</reference>
<name>A0A2P2MZ02_RHIMU</name>
<proteinExistence type="predicted"/>
<protein>
    <submittedName>
        <fullName evidence="2">Uncharacterized protein</fullName>
    </submittedName>
</protein>
<feature type="transmembrane region" description="Helical" evidence="1">
    <location>
        <begin position="6"/>
        <end position="26"/>
    </location>
</feature>
<keyword evidence="1" id="KW-1133">Transmembrane helix</keyword>
<evidence type="ECO:0000256" key="1">
    <source>
        <dbReference type="SAM" id="Phobius"/>
    </source>
</evidence>
<evidence type="ECO:0000313" key="2">
    <source>
        <dbReference type="EMBL" id="MBX35461.1"/>
    </source>
</evidence>
<keyword evidence="1" id="KW-0472">Membrane</keyword>